<dbReference type="EnsemblBacteria" id="AAS95958">
    <property type="protein sequence ID" value="AAS95958"/>
    <property type="gene ID" value="DVU_1480"/>
</dbReference>
<reference evidence="3 4" key="1">
    <citation type="journal article" date="2004" name="Nat. Biotechnol.">
        <title>The genome sequence of the anaerobic, sulfate-reducing bacterium Desulfovibrio vulgaris Hildenborough.</title>
        <authorList>
            <person name="Heidelberg J.F."/>
            <person name="Seshadri R."/>
            <person name="Haveman S.A."/>
            <person name="Hemme C.L."/>
            <person name="Paulsen I.T."/>
            <person name="Kolonay J.F."/>
            <person name="Eisen J.A."/>
            <person name="Ward N."/>
            <person name="Methe B."/>
            <person name="Brinkac L.M."/>
            <person name="Daugherty S.C."/>
            <person name="Deboy R.T."/>
            <person name="Dodson R.J."/>
            <person name="Durkin A.S."/>
            <person name="Madupu R."/>
            <person name="Nelson W.C."/>
            <person name="Sullivan S.A."/>
            <person name="Fouts D."/>
            <person name="Haft D.H."/>
            <person name="Selengut J."/>
            <person name="Peterson J.D."/>
            <person name="Davidsen T.M."/>
            <person name="Zafar N."/>
            <person name="Zhou L."/>
            <person name="Radune D."/>
            <person name="Dimitrov G."/>
            <person name="Hance M."/>
            <person name="Tran K."/>
            <person name="Khouri H."/>
            <person name="Gill J."/>
            <person name="Utterback T.R."/>
            <person name="Feldblyum T.V."/>
            <person name="Wall J.D."/>
            <person name="Voordouw G."/>
            <person name="Fraser C.M."/>
        </authorList>
    </citation>
    <scope>NUCLEOTIDE SEQUENCE [LARGE SCALE GENOMIC DNA]</scope>
    <source>
        <strain evidence="4">ATCC 29579 / DSM 644 / NCIMB 8303 / VKM B-1760 / Hildenborough</strain>
    </source>
</reference>
<organism evidence="3 4">
    <name type="scientific">Nitratidesulfovibrio vulgaris (strain ATCC 29579 / DSM 644 / CCUG 34227 / NCIMB 8303 / VKM B-1760 / Hildenborough)</name>
    <name type="common">Desulfovibrio vulgaris</name>
    <dbReference type="NCBI Taxonomy" id="882"/>
    <lineage>
        <taxon>Bacteria</taxon>
        <taxon>Pseudomonadati</taxon>
        <taxon>Thermodesulfobacteriota</taxon>
        <taxon>Desulfovibrionia</taxon>
        <taxon>Desulfovibrionales</taxon>
        <taxon>Desulfovibrionaceae</taxon>
        <taxon>Nitratidesulfovibrio</taxon>
    </lineage>
</organism>
<dbReference type="EMBL" id="AE017285">
    <property type="protein sequence ID" value="AAS95958.1"/>
    <property type="molecule type" value="Genomic_DNA"/>
</dbReference>
<dbReference type="KEGG" id="dvu:DVU_1480"/>
<gene>
    <name evidence="3" type="ordered locus">DVU_1480</name>
</gene>
<keyword evidence="1" id="KW-1133">Transmembrane helix</keyword>
<evidence type="ECO:0000313" key="3">
    <source>
        <dbReference type="EMBL" id="AAS95958.1"/>
    </source>
</evidence>
<dbReference type="AlphaFoldDB" id="Q72C04"/>
<accession>Q72C04</accession>
<keyword evidence="4" id="KW-1185">Reference proteome</keyword>
<dbReference type="Pfam" id="PF12773">
    <property type="entry name" value="DZR"/>
    <property type="match status" value="1"/>
</dbReference>
<dbReference type="Proteomes" id="UP000002194">
    <property type="component" value="Chromosome"/>
</dbReference>
<feature type="transmembrane region" description="Helical" evidence="1">
    <location>
        <begin position="31"/>
        <end position="50"/>
    </location>
</feature>
<evidence type="ECO:0000259" key="2">
    <source>
        <dbReference type="Pfam" id="PF12773"/>
    </source>
</evidence>
<evidence type="ECO:0000256" key="1">
    <source>
        <dbReference type="SAM" id="Phobius"/>
    </source>
</evidence>
<dbReference type="eggNOG" id="COG1933">
    <property type="taxonomic scope" value="Bacteria"/>
</dbReference>
<keyword evidence="1" id="KW-0812">Transmembrane</keyword>
<sequence length="119" mass="12611">MSLEILLLIGIVAGAIGYRVANGKGRDGLVWGMLCFFIPILVLLLLILGPGSGVPPGYRRCPHCAEPIHKAANVCRHCRGEVTPVQQSTGHATRPCPHCGADMDNDARVCTSCGKSVSF</sequence>
<evidence type="ECO:0000313" key="4">
    <source>
        <dbReference type="Proteomes" id="UP000002194"/>
    </source>
</evidence>
<dbReference type="RefSeq" id="WP_010938773.1">
    <property type="nucleotide sequence ID" value="NC_002937.3"/>
</dbReference>
<dbReference type="OrthoDB" id="5472312at2"/>
<protein>
    <submittedName>
        <fullName evidence="3">Conserved domain protein</fullName>
    </submittedName>
</protein>
<feature type="domain" description="DZANK-type" evidence="2">
    <location>
        <begin position="61"/>
        <end position="114"/>
    </location>
</feature>
<proteinExistence type="predicted"/>
<dbReference type="HOGENOM" id="CLU_2105078_0_0_7"/>
<dbReference type="STRING" id="882.DVU_1480"/>
<dbReference type="PaxDb" id="882-DVU_1480"/>
<dbReference type="PATRIC" id="fig|882.5.peg.1375"/>
<dbReference type="InterPro" id="IPR025874">
    <property type="entry name" value="DZR"/>
</dbReference>
<name>Q72C04_NITV2</name>
<keyword evidence="1" id="KW-0472">Membrane</keyword>